<protein>
    <submittedName>
        <fullName evidence="1">Uncharacterized protein</fullName>
    </submittedName>
</protein>
<dbReference type="EMBL" id="AOTZ01000008">
    <property type="protein sequence ID" value="EZP75513.1"/>
    <property type="molecule type" value="Genomic_DNA"/>
</dbReference>
<sequence>MGTLYITEWTKRGASITLEAKQVNVIDRVTGKINGDFIQLYEGNEQIGHLPLSQVSHLLWVCTAKWINKKMTVTVEPDQKYVDCDGGAGWC</sequence>
<proteinExistence type="predicted"/>
<accession>A0ABC9VBI3</accession>
<evidence type="ECO:0000313" key="1">
    <source>
        <dbReference type="EMBL" id="EZP75513.1"/>
    </source>
</evidence>
<organism evidence="1 2">
    <name type="scientific">Parageobacillus genomosp. 1</name>
    <dbReference type="NCBI Taxonomy" id="1295642"/>
    <lineage>
        <taxon>Bacteria</taxon>
        <taxon>Bacillati</taxon>
        <taxon>Bacillota</taxon>
        <taxon>Bacilli</taxon>
        <taxon>Bacillales</taxon>
        <taxon>Anoxybacillaceae</taxon>
        <taxon>Parageobacillus</taxon>
    </lineage>
</organism>
<dbReference type="Pfam" id="PF10830">
    <property type="entry name" value="DUF2553"/>
    <property type="match status" value="1"/>
</dbReference>
<dbReference type="InterPro" id="IPR020140">
    <property type="entry name" value="Uncharacterised_YusG"/>
</dbReference>
<name>A0ABC9VBI3_9BACL</name>
<dbReference type="RefSeq" id="WP_260676086.1">
    <property type="nucleotide sequence ID" value="NZ_CM002692.1"/>
</dbReference>
<evidence type="ECO:0000313" key="2">
    <source>
        <dbReference type="Proteomes" id="UP000023566"/>
    </source>
</evidence>
<keyword evidence="2" id="KW-1185">Reference proteome</keyword>
<comment type="caution">
    <text evidence="1">The sequence shown here is derived from an EMBL/GenBank/DDBJ whole genome shotgun (WGS) entry which is preliminary data.</text>
</comment>
<dbReference type="AlphaFoldDB" id="A0ABC9VBI3"/>
<gene>
    <name evidence="1" type="ORF">H839_15472</name>
</gene>
<reference evidence="1 2" key="1">
    <citation type="journal article" date="2014" name="Appl. Microbiol. Biotechnol.">
        <title>Transformable facultative thermophile Geobacillus stearothermophilus NUB3621 as a host strain for metabolic engineering.</title>
        <authorList>
            <person name="Blanchard K."/>
            <person name="Robic S."/>
            <person name="Matsumura I."/>
        </authorList>
    </citation>
    <scope>NUCLEOTIDE SEQUENCE [LARGE SCALE GENOMIC DNA]</scope>
    <source>
        <strain evidence="1 2">NUB3621</strain>
    </source>
</reference>
<dbReference type="Proteomes" id="UP000023566">
    <property type="component" value="Chromosome"/>
</dbReference>